<keyword evidence="8" id="KW-1185">Reference proteome</keyword>
<keyword evidence="7" id="KW-0969">Cilium</keyword>
<keyword evidence="7" id="KW-0966">Cell projection</keyword>
<dbReference type="Pfam" id="PF07317">
    <property type="entry name" value="PilZN"/>
    <property type="match status" value="1"/>
</dbReference>
<keyword evidence="1 4" id="KW-0973">c-di-GMP</keyword>
<sequence length="259" mass="28705">MKSTQPPLMTDALPLRIETAELAGAEQLLVTTRAEIVQLLQQLCQRRDLVSLYLDHTDHFALTLPLVVDEDQLVLDMPSGELRHAVFQASQLQCTAAPQQIKLQFSCAHPRQIDWDGRPALAVDLPSQILRLQRRETYRLTVPLGQPLSCYLPSGHGDTVEVSLVDISIGGIGILGCVPGLSLAPGTHYHGIHIELPDSGTVVADIEIRTSFDLTLRNGIKTVRTGARFLHLPTTTEAQIQRYITHVERERLAREHGIE</sequence>
<name>A0ABV8MPV4_9NEIS</name>
<evidence type="ECO:0000256" key="4">
    <source>
        <dbReference type="HAMAP-Rule" id="MF_01457"/>
    </source>
</evidence>
<dbReference type="Pfam" id="PF07238">
    <property type="entry name" value="PilZ"/>
    <property type="match status" value="1"/>
</dbReference>
<keyword evidence="7" id="KW-0282">Flagellum</keyword>
<keyword evidence="2 4" id="KW-0547">Nucleotide-binding</keyword>
<feature type="domain" description="PilZ" evidence="5">
    <location>
        <begin position="133"/>
        <end position="245"/>
    </location>
</feature>
<proteinExistence type="inferred from homology"/>
<comment type="subunit">
    <text evidence="4">Monomer. Interacts with the flagellar basal bodies.</text>
</comment>
<evidence type="ECO:0000256" key="1">
    <source>
        <dbReference type="ARBA" id="ARBA00022636"/>
    </source>
</evidence>
<dbReference type="Gene3D" id="2.40.10.220">
    <property type="entry name" value="predicted glycosyltransferase like domains"/>
    <property type="match status" value="1"/>
</dbReference>
<evidence type="ECO:0000313" key="7">
    <source>
        <dbReference type="EMBL" id="MFC4160218.1"/>
    </source>
</evidence>
<dbReference type="Gene3D" id="2.30.110.10">
    <property type="entry name" value="Electron Transport, Fmn-binding Protein, Chain A"/>
    <property type="match status" value="1"/>
</dbReference>
<dbReference type="InterPro" id="IPR009875">
    <property type="entry name" value="PilZ_domain"/>
</dbReference>
<evidence type="ECO:0000259" key="6">
    <source>
        <dbReference type="Pfam" id="PF07317"/>
    </source>
</evidence>
<gene>
    <name evidence="4" type="primary">ycgR</name>
    <name evidence="7" type="ORF">ACFOW7_12745</name>
</gene>
<accession>A0ABV8MPV4</accession>
<dbReference type="InterPro" id="IPR009926">
    <property type="entry name" value="T3SS_YcgR_PilZN"/>
</dbReference>
<comment type="function">
    <text evidence="4">Acts as a flagellar brake, regulating swimming and swarming in a bis-(3'-5') cyclic diguanylic acid (c-di-GMP)-dependent manner. Binds 1 c-di-GMP dimer per subunit. Increasing levels of c-di-GMP lead to decreased motility.</text>
</comment>
<comment type="subcellular location">
    <subcellularLocation>
        <location evidence="4">Bacterial flagellum basal body</location>
    </subcellularLocation>
</comment>
<dbReference type="Proteomes" id="UP001595791">
    <property type="component" value="Unassembled WGS sequence"/>
</dbReference>
<dbReference type="InterPro" id="IPR012349">
    <property type="entry name" value="Split_barrel_FMN-bd"/>
</dbReference>
<dbReference type="InterPro" id="IPR023787">
    <property type="entry name" value="T3SS_YcgR"/>
</dbReference>
<organism evidence="7 8">
    <name type="scientific">Chitinimonas lacunae</name>
    <dbReference type="NCBI Taxonomy" id="1963018"/>
    <lineage>
        <taxon>Bacteria</taxon>
        <taxon>Pseudomonadati</taxon>
        <taxon>Pseudomonadota</taxon>
        <taxon>Betaproteobacteria</taxon>
        <taxon>Neisseriales</taxon>
        <taxon>Chitinibacteraceae</taxon>
        <taxon>Chitinimonas</taxon>
    </lineage>
</organism>
<evidence type="ECO:0000313" key="8">
    <source>
        <dbReference type="Proteomes" id="UP001595791"/>
    </source>
</evidence>
<comment type="similarity">
    <text evidence="4">Belongs to the YcgR family.</text>
</comment>
<comment type="caution">
    <text evidence="7">The sequence shown here is derived from an EMBL/GenBank/DDBJ whole genome shotgun (WGS) entry which is preliminary data.</text>
</comment>
<evidence type="ECO:0000256" key="2">
    <source>
        <dbReference type="ARBA" id="ARBA00022741"/>
    </source>
</evidence>
<evidence type="ECO:0000259" key="5">
    <source>
        <dbReference type="Pfam" id="PF07238"/>
    </source>
</evidence>
<keyword evidence="3 4" id="KW-0975">Bacterial flagellum</keyword>
<dbReference type="HAMAP" id="MF_01457">
    <property type="entry name" value="YcgR"/>
    <property type="match status" value="1"/>
</dbReference>
<feature type="domain" description="Type III secretion system flagellar brake protein YcgR PilZN" evidence="6">
    <location>
        <begin position="29"/>
        <end position="131"/>
    </location>
</feature>
<dbReference type="RefSeq" id="WP_378164814.1">
    <property type="nucleotide sequence ID" value="NZ_JBHSBU010000001.1"/>
</dbReference>
<evidence type="ECO:0000256" key="3">
    <source>
        <dbReference type="ARBA" id="ARBA00023143"/>
    </source>
</evidence>
<reference evidence="8" key="1">
    <citation type="journal article" date="2019" name="Int. J. Syst. Evol. Microbiol.">
        <title>The Global Catalogue of Microorganisms (GCM) 10K type strain sequencing project: providing services to taxonomists for standard genome sequencing and annotation.</title>
        <authorList>
            <consortium name="The Broad Institute Genomics Platform"/>
            <consortium name="The Broad Institute Genome Sequencing Center for Infectious Disease"/>
            <person name="Wu L."/>
            <person name="Ma J."/>
        </authorList>
    </citation>
    <scope>NUCLEOTIDE SEQUENCE [LARGE SCALE GENOMIC DNA]</scope>
    <source>
        <strain evidence="8">LMG 29894</strain>
    </source>
</reference>
<dbReference type="EMBL" id="JBHSBU010000001">
    <property type="protein sequence ID" value="MFC4160218.1"/>
    <property type="molecule type" value="Genomic_DNA"/>
</dbReference>
<protein>
    <recommendedName>
        <fullName evidence="4">Flagellar brake protein YcgR</fullName>
    </recommendedName>
    <alternativeName>
        <fullName evidence="4">Cyclic di-GMP binding protein YcgR</fullName>
    </alternativeName>
</protein>